<dbReference type="AlphaFoldDB" id="A0ABD3BUU6"/>
<sequence length="93" mass="10336">MGLDIILLKKISLLFILVSAAFISTSFAGRVYKSEASKEVSTINHEEIESLKAIRHDDVSEVRERLLQVNTNDYGKSGSTPTSVKPPFKLIQD</sequence>
<name>A0ABD3BUU6_9LAMI</name>
<evidence type="ECO:0000313" key="3">
    <source>
        <dbReference type="Proteomes" id="UP001632038"/>
    </source>
</evidence>
<feature type="region of interest" description="Disordered" evidence="1">
    <location>
        <begin position="72"/>
        <end position="93"/>
    </location>
</feature>
<dbReference type="PANTHER" id="PTHR35290">
    <property type="entry name" value="PROTEIN CASPARIAN STRIP INTEGRITY FACTOR 1-RELATED"/>
    <property type="match status" value="1"/>
</dbReference>
<proteinExistence type="predicted"/>
<comment type="caution">
    <text evidence="2">The sequence shown here is derived from an EMBL/GenBank/DDBJ whole genome shotgun (WGS) entry which is preliminary data.</text>
</comment>
<dbReference type="Proteomes" id="UP001632038">
    <property type="component" value="Unassembled WGS sequence"/>
</dbReference>
<protein>
    <submittedName>
        <fullName evidence="2">Uncharacterized protein</fullName>
    </submittedName>
</protein>
<dbReference type="PANTHER" id="PTHR35290:SF2">
    <property type="entry name" value="PROTEIN CASPARIAN STRIP INTEGRITY FACTOR 1"/>
    <property type="match status" value="1"/>
</dbReference>
<dbReference type="EMBL" id="JAVIJP010000066">
    <property type="protein sequence ID" value="KAL3621268.1"/>
    <property type="molecule type" value="Genomic_DNA"/>
</dbReference>
<accession>A0ABD3BUU6</accession>
<feature type="compositionally biased region" description="Polar residues" evidence="1">
    <location>
        <begin position="72"/>
        <end position="83"/>
    </location>
</feature>
<gene>
    <name evidence="2" type="ORF">CASFOL_036180</name>
</gene>
<dbReference type="InterPro" id="IPR038974">
    <property type="entry name" value="CIF1/2"/>
</dbReference>
<reference evidence="3" key="1">
    <citation type="journal article" date="2024" name="IScience">
        <title>Strigolactones Initiate the Formation of Haustorium-like Structures in Castilleja.</title>
        <authorList>
            <person name="Buerger M."/>
            <person name="Peterson D."/>
            <person name="Chory J."/>
        </authorList>
    </citation>
    <scope>NUCLEOTIDE SEQUENCE [LARGE SCALE GENOMIC DNA]</scope>
</reference>
<organism evidence="2 3">
    <name type="scientific">Castilleja foliolosa</name>
    <dbReference type="NCBI Taxonomy" id="1961234"/>
    <lineage>
        <taxon>Eukaryota</taxon>
        <taxon>Viridiplantae</taxon>
        <taxon>Streptophyta</taxon>
        <taxon>Embryophyta</taxon>
        <taxon>Tracheophyta</taxon>
        <taxon>Spermatophyta</taxon>
        <taxon>Magnoliopsida</taxon>
        <taxon>eudicotyledons</taxon>
        <taxon>Gunneridae</taxon>
        <taxon>Pentapetalae</taxon>
        <taxon>asterids</taxon>
        <taxon>lamiids</taxon>
        <taxon>Lamiales</taxon>
        <taxon>Orobanchaceae</taxon>
        <taxon>Pedicularideae</taxon>
        <taxon>Castillejinae</taxon>
        <taxon>Castilleja</taxon>
    </lineage>
</organism>
<evidence type="ECO:0000313" key="2">
    <source>
        <dbReference type="EMBL" id="KAL3621268.1"/>
    </source>
</evidence>
<keyword evidence="3" id="KW-1185">Reference proteome</keyword>
<evidence type="ECO:0000256" key="1">
    <source>
        <dbReference type="SAM" id="MobiDB-lite"/>
    </source>
</evidence>